<evidence type="ECO:0000313" key="2">
    <source>
        <dbReference type="Proteomes" id="UP001059610"/>
    </source>
</evidence>
<dbReference type="InterPro" id="IPR000415">
    <property type="entry name" value="Nitroreductase-like"/>
</dbReference>
<organism evidence="1 2">
    <name type="scientific">Pragia fontium</name>
    <dbReference type="NCBI Taxonomy" id="82985"/>
    <lineage>
        <taxon>Bacteria</taxon>
        <taxon>Pseudomonadati</taxon>
        <taxon>Pseudomonadota</taxon>
        <taxon>Gammaproteobacteria</taxon>
        <taxon>Enterobacterales</taxon>
        <taxon>Budviciaceae</taxon>
        <taxon>Pragia</taxon>
    </lineage>
</organism>
<gene>
    <name evidence="1" type="ORF">SOASR032_01630</name>
</gene>
<dbReference type="Proteomes" id="UP001059610">
    <property type="component" value="Unassembled WGS sequence"/>
</dbReference>
<protein>
    <recommendedName>
        <fullName evidence="3">Nitroreductase domain-containing protein</fullName>
    </recommendedName>
</protein>
<evidence type="ECO:0008006" key="3">
    <source>
        <dbReference type="Google" id="ProtNLM"/>
    </source>
</evidence>
<sequence>MSRQIKVLASVYHGIAHAYINQPCEVTFLREEMSKTLPIAQEAPQILLRVGYAKPALFSRRQFVDKVLL</sequence>
<dbReference type="EMBL" id="BRLJ01000001">
    <property type="protein sequence ID" value="GKX61594.1"/>
    <property type="molecule type" value="Genomic_DNA"/>
</dbReference>
<name>A0ABQ5LE49_9GAMM</name>
<accession>A0ABQ5LE49</accession>
<comment type="caution">
    <text evidence="1">The sequence shown here is derived from an EMBL/GenBank/DDBJ whole genome shotgun (WGS) entry which is preliminary data.</text>
</comment>
<proteinExistence type="predicted"/>
<evidence type="ECO:0000313" key="1">
    <source>
        <dbReference type="EMBL" id="GKX61594.1"/>
    </source>
</evidence>
<dbReference type="Gene3D" id="3.40.109.10">
    <property type="entry name" value="NADH Oxidase"/>
    <property type="match status" value="1"/>
</dbReference>
<reference evidence="1" key="1">
    <citation type="submission" date="2022-06" db="EMBL/GenBank/DDBJ databases">
        <title>Draft genome sequences of Pragia fontium str. JCM24417.</title>
        <authorList>
            <person name="Wakabayashi Y."/>
            <person name="Kojima K."/>
        </authorList>
    </citation>
    <scope>NUCLEOTIDE SEQUENCE</scope>
    <source>
        <strain evidence="1">JCM 24417</strain>
    </source>
</reference>
<keyword evidence="2" id="KW-1185">Reference proteome</keyword>